<feature type="region of interest" description="Disordered" evidence="1">
    <location>
        <begin position="316"/>
        <end position="496"/>
    </location>
</feature>
<feature type="compositionally biased region" description="Polar residues" evidence="1">
    <location>
        <begin position="415"/>
        <end position="436"/>
    </location>
</feature>
<dbReference type="PROSITE" id="PS50194">
    <property type="entry name" value="FILAMIN_REPEAT"/>
    <property type="match status" value="1"/>
</dbReference>
<feature type="compositionally biased region" description="Polar residues" evidence="1">
    <location>
        <begin position="350"/>
        <end position="361"/>
    </location>
</feature>
<dbReference type="InterPro" id="IPR012505">
    <property type="entry name" value="YbbR"/>
</dbReference>
<dbReference type="Gene3D" id="2.170.120.30">
    <property type="match status" value="1"/>
</dbReference>
<keyword evidence="3" id="KW-1185">Reference proteome</keyword>
<gene>
    <name evidence="2" type="ORF">ACFQRG_16900</name>
</gene>
<feature type="compositionally biased region" description="Low complexity" evidence="1">
    <location>
        <begin position="362"/>
        <end position="377"/>
    </location>
</feature>
<evidence type="ECO:0000313" key="2">
    <source>
        <dbReference type="EMBL" id="MFC7394604.1"/>
    </source>
</evidence>
<proteinExistence type="predicted"/>
<feature type="compositionally biased region" description="Polar residues" evidence="1">
    <location>
        <begin position="318"/>
        <end position="328"/>
    </location>
</feature>
<dbReference type="InterPro" id="IPR053154">
    <property type="entry name" value="c-di-AMP_regulator"/>
</dbReference>
<feature type="compositionally biased region" description="Basic and acidic residues" evidence="1">
    <location>
        <begin position="477"/>
        <end position="490"/>
    </location>
</feature>
<dbReference type="EMBL" id="JBHTCO010000034">
    <property type="protein sequence ID" value="MFC7394604.1"/>
    <property type="molecule type" value="Genomic_DNA"/>
</dbReference>
<evidence type="ECO:0000256" key="1">
    <source>
        <dbReference type="SAM" id="MobiDB-lite"/>
    </source>
</evidence>
<dbReference type="RefSeq" id="WP_380968171.1">
    <property type="nucleotide sequence ID" value="NZ_JBHTCO010000034.1"/>
</dbReference>
<feature type="compositionally biased region" description="Basic and acidic residues" evidence="1">
    <location>
        <begin position="378"/>
        <end position="390"/>
    </location>
</feature>
<accession>A0ABW2PZS3</accession>
<name>A0ABW2PZS3_9BACL</name>
<feature type="compositionally biased region" description="Low complexity" evidence="1">
    <location>
        <begin position="437"/>
        <end position="476"/>
    </location>
</feature>
<reference evidence="3" key="1">
    <citation type="journal article" date="2019" name="Int. J. Syst. Evol. Microbiol.">
        <title>The Global Catalogue of Microorganisms (GCM) 10K type strain sequencing project: providing services to taxonomists for standard genome sequencing and annotation.</title>
        <authorList>
            <consortium name="The Broad Institute Genomics Platform"/>
            <consortium name="The Broad Institute Genome Sequencing Center for Infectious Disease"/>
            <person name="Wu L."/>
            <person name="Ma J."/>
        </authorList>
    </citation>
    <scope>NUCLEOTIDE SEQUENCE [LARGE SCALE GENOMIC DNA]</scope>
    <source>
        <strain evidence="3">CGMCC 1.16305</strain>
    </source>
</reference>
<feature type="compositionally biased region" description="Basic and acidic residues" evidence="1">
    <location>
        <begin position="402"/>
        <end position="412"/>
    </location>
</feature>
<protein>
    <submittedName>
        <fullName evidence="2">CdaR family protein</fullName>
    </submittedName>
</protein>
<evidence type="ECO:0000313" key="3">
    <source>
        <dbReference type="Proteomes" id="UP001596505"/>
    </source>
</evidence>
<dbReference type="PANTHER" id="PTHR37804">
    <property type="entry name" value="CDAA REGULATORY PROTEIN CDAR"/>
    <property type="match status" value="1"/>
</dbReference>
<sequence length="496" mass="52228">MDKLFKSKWFIRILSFLIALMLYTVVSSNDQSAGGQATRIIGKSSQTAAVTEPLEVIYDQDNYVVTGAPSTVKVEMKGPSDLILKAKLLSNRKVYINLNGKGPGRYSATVQTDGFPSGIKVTPVPSNVNVEVQDKTSKTLPVSIDVANKDKVQSGYNVGVPEASTDTVKVTGSKKAVDSVAFVKGVVDVSGASSTVRQQATLHAYDSSGNLLNVNISPSKTYVKVPIIGGDAKKVPIHISEQGQLPDGVSIDSIQVDPQTVTIYGSKDVLDTIDSIDGVVLPLDKITGDKTFHLDVPTPNGVKKVDPGTIKVKVKVTASGSSKKSNGQETKDNNQTTSDNNNDQSSNDSGTSANNDQNQTGSSNDSTPSDNNNNSSNDSKDNSQSDKDKATSGTTSNGSSNDSKDNTSKDDGQNDDNGQSSKDGDTSANNDQNQTGSSNENTPSNNDNNNDNDSKNNNQNDNGHQTTSGSGSTSTGHSDDSKDNTTKDDGQNDNTN</sequence>
<dbReference type="PANTHER" id="PTHR37804:SF1">
    <property type="entry name" value="CDAA REGULATORY PROTEIN CDAR"/>
    <property type="match status" value="1"/>
</dbReference>
<feature type="compositionally biased region" description="Low complexity" evidence="1">
    <location>
        <begin position="333"/>
        <end position="349"/>
    </location>
</feature>
<comment type="caution">
    <text evidence="2">The sequence shown here is derived from an EMBL/GenBank/DDBJ whole genome shotgun (WGS) entry which is preliminary data.</text>
</comment>
<dbReference type="Gene3D" id="2.170.120.40">
    <property type="entry name" value="YbbR-like domain"/>
    <property type="match status" value="2"/>
</dbReference>
<dbReference type="Pfam" id="PF07949">
    <property type="entry name" value="YbbR"/>
    <property type="match status" value="3"/>
</dbReference>
<dbReference type="InterPro" id="IPR017868">
    <property type="entry name" value="Filamin/ABP280_repeat-like"/>
</dbReference>
<organism evidence="2 3">
    <name type="scientific">Scopulibacillus cellulosilyticus</name>
    <dbReference type="NCBI Taxonomy" id="2665665"/>
    <lineage>
        <taxon>Bacteria</taxon>
        <taxon>Bacillati</taxon>
        <taxon>Bacillota</taxon>
        <taxon>Bacilli</taxon>
        <taxon>Bacillales</taxon>
        <taxon>Sporolactobacillaceae</taxon>
        <taxon>Scopulibacillus</taxon>
    </lineage>
</organism>
<feature type="compositionally biased region" description="Low complexity" evidence="1">
    <location>
        <begin position="391"/>
        <end position="401"/>
    </location>
</feature>
<dbReference type="Proteomes" id="UP001596505">
    <property type="component" value="Unassembled WGS sequence"/>
</dbReference>